<feature type="domain" description="Amidase" evidence="1">
    <location>
        <begin position="28"/>
        <end position="462"/>
    </location>
</feature>
<reference evidence="2" key="1">
    <citation type="submission" date="2024-07" db="EMBL/GenBank/DDBJ databases">
        <title>Identification and characteristics of an arsenic-resistant bacterial isolate, which belongs to a novel species.</title>
        <authorList>
            <person name="Juszczyk A."/>
            <person name="Kowalczyk A."/>
            <person name="Was K."/>
            <person name="Kosowicz W."/>
            <person name="Budzyn A."/>
            <person name="Latowski D."/>
        </authorList>
    </citation>
    <scope>NUCLEOTIDE SEQUENCE</scope>
    <source>
        <strain evidence="2">As8PL</strain>
    </source>
</reference>
<evidence type="ECO:0000259" key="1">
    <source>
        <dbReference type="Pfam" id="PF01425"/>
    </source>
</evidence>
<dbReference type="PANTHER" id="PTHR42678:SF34">
    <property type="entry name" value="OS04G0183300 PROTEIN"/>
    <property type="match status" value="1"/>
</dbReference>
<dbReference type="AlphaFoldDB" id="A0AB39BXS6"/>
<sequence>MKDITDYLEATIEDLQEKMNKKEVTARELTLYYLKRIATYDQSLSSVLEINPEAVHIAASLDVERERLGARSVLHGIPILLKDNIDTGDKMHTSAGTLVLGHSYAKKDAFLVQKLRDAGVVILGKTNMSEWAYFMSSEGMPSGYSARGGQTNNPYGPGKFDVGGSSSGSGAAIASNLAVAAVGTETSGSILSPASQNSLVGIKPTVGLVSRSGIIPLSHTQDTAGPMARTVRDAVHLLHVMVGDDKEDVITSTCTYPSTKLLEALNDASLVGKRIGVVRNSKIMDALDQDKKVVYEKALKQLEDAGANVIDHVSIPSSSREWSYDVLTHEFKANLNAYLARLDASVANRTLKEIIKWNRENKETALAYGQSLLELSELTSGSLTETDYLNALYEDDYYSKRAGIDVVLTDHELDALVFPNNLGAAIPAKAGYPSLTVPAGYTEAGEPVGVTFTAKAWGEPLLIEIAEAYEQATKARRPPSL</sequence>
<dbReference type="SUPFAM" id="SSF75304">
    <property type="entry name" value="Amidase signature (AS) enzymes"/>
    <property type="match status" value="1"/>
</dbReference>
<dbReference type="RefSeq" id="WP_368505700.1">
    <property type="nucleotide sequence ID" value="NZ_CP162551.1"/>
</dbReference>
<dbReference type="InterPro" id="IPR023631">
    <property type="entry name" value="Amidase_dom"/>
</dbReference>
<name>A0AB39BXS6_9BACI</name>
<gene>
    <name evidence="2" type="ORF">AB3N04_08935</name>
</gene>
<proteinExistence type="predicted"/>
<organism evidence="2">
    <name type="scientific">Alkalihalophilus sp. As8PL</name>
    <dbReference type="NCBI Taxonomy" id="3237103"/>
    <lineage>
        <taxon>Bacteria</taxon>
        <taxon>Bacillati</taxon>
        <taxon>Bacillota</taxon>
        <taxon>Bacilli</taxon>
        <taxon>Bacillales</taxon>
        <taxon>Bacillaceae</taxon>
        <taxon>Alkalihalophilus</taxon>
    </lineage>
</organism>
<accession>A0AB39BXS6</accession>
<dbReference type="PANTHER" id="PTHR42678">
    <property type="entry name" value="AMIDASE"/>
    <property type="match status" value="1"/>
</dbReference>
<dbReference type="InterPro" id="IPR036928">
    <property type="entry name" value="AS_sf"/>
</dbReference>
<dbReference type="NCBIfam" id="NF005300">
    <property type="entry name" value="PRK06828.1"/>
    <property type="match status" value="1"/>
</dbReference>
<protein>
    <submittedName>
        <fullName evidence="2">Amidase family protein</fullName>
    </submittedName>
</protein>
<dbReference type="Gene3D" id="3.90.1300.10">
    <property type="entry name" value="Amidase signature (AS) domain"/>
    <property type="match status" value="1"/>
</dbReference>
<evidence type="ECO:0000313" key="2">
    <source>
        <dbReference type="EMBL" id="XDI38414.1"/>
    </source>
</evidence>
<dbReference type="Pfam" id="PF01425">
    <property type="entry name" value="Amidase"/>
    <property type="match status" value="1"/>
</dbReference>
<dbReference type="EMBL" id="CP162551">
    <property type="protein sequence ID" value="XDI38414.1"/>
    <property type="molecule type" value="Genomic_DNA"/>
</dbReference>